<keyword evidence="2" id="KW-1185">Reference proteome</keyword>
<dbReference type="Proteomes" id="UP000054248">
    <property type="component" value="Unassembled WGS sequence"/>
</dbReference>
<evidence type="ECO:0000313" key="1">
    <source>
        <dbReference type="EMBL" id="KIO23760.1"/>
    </source>
</evidence>
<dbReference type="OrthoDB" id="423313at2759"/>
<proteinExistence type="predicted"/>
<gene>
    <name evidence="1" type="ORF">M407DRAFT_77741</name>
</gene>
<dbReference type="EMBL" id="KN823077">
    <property type="protein sequence ID" value="KIO23760.1"/>
    <property type="molecule type" value="Genomic_DNA"/>
</dbReference>
<dbReference type="HOGENOM" id="CLU_032339_0_0_1"/>
<reference evidence="1 2" key="1">
    <citation type="submission" date="2014-04" db="EMBL/GenBank/DDBJ databases">
        <authorList>
            <consortium name="DOE Joint Genome Institute"/>
            <person name="Kuo A."/>
            <person name="Girlanda M."/>
            <person name="Perotto S."/>
            <person name="Kohler A."/>
            <person name="Nagy L.G."/>
            <person name="Floudas D."/>
            <person name="Copeland A."/>
            <person name="Barry K.W."/>
            <person name="Cichocki N."/>
            <person name="Veneault-Fourrey C."/>
            <person name="LaButti K."/>
            <person name="Lindquist E.A."/>
            <person name="Lipzen A."/>
            <person name="Lundell T."/>
            <person name="Morin E."/>
            <person name="Murat C."/>
            <person name="Sun H."/>
            <person name="Tunlid A."/>
            <person name="Henrissat B."/>
            <person name="Grigoriev I.V."/>
            <person name="Hibbett D.S."/>
            <person name="Martin F."/>
            <person name="Nordberg H.P."/>
            <person name="Cantor M.N."/>
            <person name="Hua S.X."/>
        </authorList>
    </citation>
    <scope>NUCLEOTIDE SEQUENCE [LARGE SCALE GENOMIC DNA]</scope>
    <source>
        <strain evidence="1 2">MUT 4182</strain>
    </source>
</reference>
<reference evidence="2" key="2">
    <citation type="submission" date="2015-01" db="EMBL/GenBank/DDBJ databases">
        <title>Evolutionary Origins and Diversification of the Mycorrhizal Mutualists.</title>
        <authorList>
            <consortium name="DOE Joint Genome Institute"/>
            <consortium name="Mycorrhizal Genomics Consortium"/>
            <person name="Kohler A."/>
            <person name="Kuo A."/>
            <person name="Nagy L.G."/>
            <person name="Floudas D."/>
            <person name="Copeland A."/>
            <person name="Barry K.W."/>
            <person name="Cichocki N."/>
            <person name="Veneault-Fourrey C."/>
            <person name="LaButti K."/>
            <person name="Lindquist E.A."/>
            <person name="Lipzen A."/>
            <person name="Lundell T."/>
            <person name="Morin E."/>
            <person name="Murat C."/>
            <person name="Riley R."/>
            <person name="Ohm R."/>
            <person name="Sun H."/>
            <person name="Tunlid A."/>
            <person name="Henrissat B."/>
            <person name="Grigoriev I.V."/>
            <person name="Hibbett D.S."/>
            <person name="Martin F."/>
        </authorList>
    </citation>
    <scope>NUCLEOTIDE SEQUENCE [LARGE SCALE GENOMIC DNA]</scope>
    <source>
        <strain evidence="2">MUT 4182</strain>
    </source>
</reference>
<dbReference type="STRING" id="1051891.A0A0C3Q4B7"/>
<sequence length="278" mass="32197">VPSPSHLGFNKPLPMINFGEVFDLPQLRRALRSPILEWKDVKRAHYGEPWAVNTPPLDGVLDEELGCWSTSQVIRRRWPHRTSLETFLKLGVRLFPFAFTHDEEVVPNPTLHSKQNIAPDENLACFDDLYFVSAVDGFEWERDVSPGWRFVGVHVRWNKWVEEVANEMLKRALGVPDSREVPPFIAVHIRRDDFDSGFCRSHPEAECYPPLNVFRNRVRQVQEALAEKFGPVTKLGNVHDVIVTSDEKNATWWGEVRRMGWVYIDHGEEKTAQLYGTW</sequence>
<accession>A0A0C3Q4B7</accession>
<dbReference type="CDD" id="cd11296">
    <property type="entry name" value="O-FucT_like"/>
    <property type="match status" value="1"/>
</dbReference>
<evidence type="ECO:0000313" key="2">
    <source>
        <dbReference type="Proteomes" id="UP000054248"/>
    </source>
</evidence>
<name>A0A0C3Q4B7_9AGAM</name>
<protein>
    <submittedName>
        <fullName evidence="1">Uncharacterized protein</fullName>
    </submittedName>
</protein>
<feature type="non-terminal residue" evidence="1">
    <location>
        <position position="1"/>
    </location>
</feature>
<organism evidence="1 2">
    <name type="scientific">Tulasnella calospora MUT 4182</name>
    <dbReference type="NCBI Taxonomy" id="1051891"/>
    <lineage>
        <taxon>Eukaryota</taxon>
        <taxon>Fungi</taxon>
        <taxon>Dikarya</taxon>
        <taxon>Basidiomycota</taxon>
        <taxon>Agaricomycotina</taxon>
        <taxon>Agaricomycetes</taxon>
        <taxon>Cantharellales</taxon>
        <taxon>Tulasnellaceae</taxon>
        <taxon>Tulasnella</taxon>
    </lineage>
</organism>
<dbReference type="AlphaFoldDB" id="A0A0C3Q4B7"/>